<dbReference type="SUPFAM" id="SSF102114">
    <property type="entry name" value="Radical SAM enzymes"/>
    <property type="match status" value="1"/>
</dbReference>
<evidence type="ECO:0000313" key="7">
    <source>
        <dbReference type="EMBL" id="MCV2864995.1"/>
    </source>
</evidence>
<comment type="caution">
    <text evidence="7">The sequence shown here is derived from an EMBL/GenBank/DDBJ whole genome shotgun (WGS) entry which is preliminary data.</text>
</comment>
<keyword evidence="5" id="KW-0411">Iron-sulfur</keyword>
<accession>A0ABT2Z1M8</accession>
<reference evidence="7 8" key="1">
    <citation type="submission" date="2022-10" db="EMBL/GenBank/DDBJ databases">
        <title>Defluviimonas sp. nov., isolated from ocean surface water.</title>
        <authorList>
            <person name="He W."/>
            <person name="Wang L."/>
            <person name="Zhang D.-F."/>
        </authorList>
    </citation>
    <scope>NUCLEOTIDE SEQUENCE [LARGE SCALE GENOMIC DNA]</scope>
    <source>
        <strain evidence="7 8">WL0075</strain>
    </source>
</reference>
<protein>
    <submittedName>
        <fullName evidence="7">Radical SAM protein</fullName>
    </submittedName>
</protein>
<dbReference type="PANTHER" id="PTHR11228:SF7">
    <property type="entry name" value="PQQA PEPTIDE CYCLASE"/>
    <property type="match status" value="1"/>
</dbReference>
<evidence type="ECO:0000256" key="2">
    <source>
        <dbReference type="ARBA" id="ARBA00022691"/>
    </source>
</evidence>
<dbReference type="SFLD" id="SFLDG01067">
    <property type="entry name" value="SPASM/twitch_domain_containing"/>
    <property type="match status" value="1"/>
</dbReference>
<dbReference type="RefSeq" id="WP_263721514.1">
    <property type="nucleotide sequence ID" value="NZ_JAOWLA010000007.1"/>
</dbReference>
<dbReference type="InterPro" id="IPR007197">
    <property type="entry name" value="rSAM"/>
</dbReference>
<dbReference type="InterPro" id="IPR050377">
    <property type="entry name" value="Radical_SAM_PqqE_MftC-like"/>
</dbReference>
<dbReference type="EMBL" id="JAOWLA010000007">
    <property type="protein sequence ID" value="MCV2864995.1"/>
    <property type="molecule type" value="Genomic_DNA"/>
</dbReference>
<dbReference type="Proteomes" id="UP001652503">
    <property type="component" value="Unassembled WGS sequence"/>
</dbReference>
<name>A0ABT2Z1M8_9RHOB</name>
<keyword evidence="2" id="KW-0949">S-adenosyl-L-methionine</keyword>
<dbReference type="Gene3D" id="3.20.20.70">
    <property type="entry name" value="Aldolase class I"/>
    <property type="match status" value="1"/>
</dbReference>
<dbReference type="Pfam" id="PF04055">
    <property type="entry name" value="Radical_SAM"/>
    <property type="match status" value="1"/>
</dbReference>
<dbReference type="InterPro" id="IPR013785">
    <property type="entry name" value="Aldolase_TIM"/>
</dbReference>
<dbReference type="InterPro" id="IPR058240">
    <property type="entry name" value="rSAM_sf"/>
</dbReference>
<feature type="domain" description="Radical SAM core" evidence="6">
    <location>
        <begin position="21"/>
        <end position="175"/>
    </location>
</feature>
<evidence type="ECO:0000313" key="8">
    <source>
        <dbReference type="Proteomes" id="UP001652503"/>
    </source>
</evidence>
<evidence type="ECO:0000256" key="1">
    <source>
        <dbReference type="ARBA" id="ARBA00001966"/>
    </source>
</evidence>
<sequence length="348" mass="38397">MQHGAPDRLARYAEVRVLHLEPTSRCQAACPMCGRNQDGGKLHDGLTLEEISGAQFRDWFPADFLTQLDRVFLCGNFGEPILARDCLEILAHCRAASAGLKLGLNTNGSARGPEFWQALARLGVRVTFGIDGTTDASHRRYRRGTDLDRILANAVIFIKAGGQAVWDFIVFRHNEHEVAQARALAGTLGFAEFRVKPTARFGAPWFDVRDESGAVVDRLEPSLGHHEPPGAPRRPDIRARRIDCDVARQRSVYVSAGGMVFPCCFLGQRLIDIPAPDRPEGPPESRQAEILSFAAVLDRIGARNLDLRSTDLRTILDLHLPAFERHWHAGAGRLLTCAKICGTHELCG</sequence>
<dbReference type="PANTHER" id="PTHR11228">
    <property type="entry name" value="RADICAL SAM DOMAIN PROTEIN"/>
    <property type="match status" value="1"/>
</dbReference>
<evidence type="ECO:0000256" key="4">
    <source>
        <dbReference type="ARBA" id="ARBA00023004"/>
    </source>
</evidence>
<dbReference type="SFLD" id="SFLDS00029">
    <property type="entry name" value="Radical_SAM"/>
    <property type="match status" value="1"/>
</dbReference>
<keyword evidence="3" id="KW-0479">Metal-binding</keyword>
<dbReference type="CDD" id="cd01335">
    <property type="entry name" value="Radical_SAM"/>
    <property type="match status" value="1"/>
</dbReference>
<comment type="cofactor">
    <cofactor evidence="1">
        <name>[4Fe-4S] cluster</name>
        <dbReference type="ChEBI" id="CHEBI:49883"/>
    </cofactor>
</comment>
<evidence type="ECO:0000256" key="5">
    <source>
        <dbReference type="ARBA" id="ARBA00023014"/>
    </source>
</evidence>
<proteinExistence type="predicted"/>
<evidence type="ECO:0000259" key="6">
    <source>
        <dbReference type="Pfam" id="PF04055"/>
    </source>
</evidence>
<keyword evidence="8" id="KW-1185">Reference proteome</keyword>
<organism evidence="7 8">
    <name type="scientific">Albidovulum sediminicola</name>
    <dbReference type="NCBI Taxonomy" id="2984331"/>
    <lineage>
        <taxon>Bacteria</taxon>
        <taxon>Pseudomonadati</taxon>
        <taxon>Pseudomonadota</taxon>
        <taxon>Alphaproteobacteria</taxon>
        <taxon>Rhodobacterales</taxon>
        <taxon>Paracoccaceae</taxon>
        <taxon>Albidovulum</taxon>
    </lineage>
</organism>
<evidence type="ECO:0000256" key="3">
    <source>
        <dbReference type="ARBA" id="ARBA00022723"/>
    </source>
</evidence>
<gene>
    <name evidence="7" type="ORF">OE647_09620</name>
</gene>
<keyword evidence="4" id="KW-0408">Iron</keyword>